<gene>
    <name evidence="1" type="ORF">BDN72DRAFT_896320</name>
</gene>
<reference evidence="1 2" key="1">
    <citation type="journal article" date="2019" name="Nat. Ecol. Evol.">
        <title>Megaphylogeny resolves global patterns of mushroom evolution.</title>
        <authorList>
            <person name="Varga T."/>
            <person name="Krizsan K."/>
            <person name="Foldi C."/>
            <person name="Dima B."/>
            <person name="Sanchez-Garcia M."/>
            <person name="Sanchez-Ramirez S."/>
            <person name="Szollosi G.J."/>
            <person name="Szarkandi J.G."/>
            <person name="Papp V."/>
            <person name="Albert L."/>
            <person name="Andreopoulos W."/>
            <person name="Angelini C."/>
            <person name="Antonin V."/>
            <person name="Barry K.W."/>
            <person name="Bougher N.L."/>
            <person name="Buchanan P."/>
            <person name="Buyck B."/>
            <person name="Bense V."/>
            <person name="Catcheside P."/>
            <person name="Chovatia M."/>
            <person name="Cooper J."/>
            <person name="Damon W."/>
            <person name="Desjardin D."/>
            <person name="Finy P."/>
            <person name="Geml J."/>
            <person name="Haridas S."/>
            <person name="Hughes K."/>
            <person name="Justo A."/>
            <person name="Karasinski D."/>
            <person name="Kautmanova I."/>
            <person name="Kiss B."/>
            <person name="Kocsube S."/>
            <person name="Kotiranta H."/>
            <person name="LaButti K.M."/>
            <person name="Lechner B.E."/>
            <person name="Liimatainen K."/>
            <person name="Lipzen A."/>
            <person name="Lukacs Z."/>
            <person name="Mihaltcheva S."/>
            <person name="Morgado L.N."/>
            <person name="Niskanen T."/>
            <person name="Noordeloos M.E."/>
            <person name="Ohm R.A."/>
            <person name="Ortiz-Santana B."/>
            <person name="Ovrebo C."/>
            <person name="Racz N."/>
            <person name="Riley R."/>
            <person name="Savchenko A."/>
            <person name="Shiryaev A."/>
            <person name="Soop K."/>
            <person name="Spirin V."/>
            <person name="Szebenyi C."/>
            <person name="Tomsovsky M."/>
            <person name="Tulloss R.E."/>
            <person name="Uehling J."/>
            <person name="Grigoriev I.V."/>
            <person name="Vagvolgyi C."/>
            <person name="Papp T."/>
            <person name="Martin F.M."/>
            <person name="Miettinen O."/>
            <person name="Hibbett D.S."/>
            <person name="Nagy L.G."/>
        </authorList>
    </citation>
    <scope>NUCLEOTIDE SEQUENCE [LARGE SCALE GENOMIC DNA]</scope>
    <source>
        <strain evidence="1 2">NL-1719</strain>
    </source>
</reference>
<accession>A0ACD3AYF0</accession>
<dbReference type="EMBL" id="ML208310">
    <property type="protein sequence ID" value="TFK70631.1"/>
    <property type="molecule type" value="Genomic_DNA"/>
</dbReference>
<keyword evidence="2" id="KW-1185">Reference proteome</keyword>
<sequence length="539" mass="59594">MQQPTCTNIRIRSTHDAHVIFYAVQRKLLHMVTRRLDADERLALKTGCVYAWEERGPHTEITGLGIERFTEGRRWSPSRVRDEFLFYYEKYSPPADAAQSGTDRQPPRDWDPLVKQTYSVWVETEKGRRKWHLTAYFTQATVDQLGTIDDLDGVRGLIVPDGIFKSTRLGKNRGKTDDQHAGRNDSSKSATTVSRTYAAFPSPYPSSSQAGSPSASQPVSLFEPYQKPTYSGYTPTETPSPHFSTTPPLPPSQRSLPPLLDPYQPNSERHNQSIPSPSQTYSDYMRPTVPNRTLEPIYNSPQAPSSYSSTLPAANESHYHPASPNYASSYSQQQSASASSWYAAPSQNYSDHASSASTTQVSATASYATGHSYHSVPPMSSHSLASTSNNLQVYPPSSTHHQQQRHYPRPQSPHTSTSHTHNNRLLLHSGLPPGSTLPSLSTTSQGNSPPLTTRRSSPPAAFSSSSADIRRPPLPSITIPNNMAASYELSAVQEVFDSDRNGSIGPCRDLAPLAALTRGHPYRRDPLDDKTLRSFQRPS</sequence>
<organism evidence="1 2">
    <name type="scientific">Pluteus cervinus</name>
    <dbReference type="NCBI Taxonomy" id="181527"/>
    <lineage>
        <taxon>Eukaryota</taxon>
        <taxon>Fungi</taxon>
        <taxon>Dikarya</taxon>
        <taxon>Basidiomycota</taxon>
        <taxon>Agaricomycotina</taxon>
        <taxon>Agaricomycetes</taxon>
        <taxon>Agaricomycetidae</taxon>
        <taxon>Agaricales</taxon>
        <taxon>Pluteineae</taxon>
        <taxon>Pluteaceae</taxon>
        <taxon>Pluteus</taxon>
    </lineage>
</organism>
<evidence type="ECO:0000313" key="2">
    <source>
        <dbReference type="Proteomes" id="UP000308600"/>
    </source>
</evidence>
<evidence type="ECO:0000313" key="1">
    <source>
        <dbReference type="EMBL" id="TFK70631.1"/>
    </source>
</evidence>
<proteinExistence type="predicted"/>
<name>A0ACD3AYF0_9AGAR</name>
<dbReference type="Proteomes" id="UP000308600">
    <property type="component" value="Unassembled WGS sequence"/>
</dbReference>
<protein>
    <submittedName>
        <fullName evidence="1">Uncharacterized protein</fullName>
    </submittedName>
</protein>